<evidence type="ECO:0000256" key="11">
    <source>
        <dbReference type="ARBA" id="ARBA00022917"/>
    </source>
</evidence>
<evidence type="ECO:0000256" key="6">
    <source>
        <dbReference type="ARBA" id="ARBA00022598"/>
    </source>
</evidence>
<dbReference type="CDD" id="cd00672">
    <property type="entry name" value="CysRS_core"/>
    <property type="match status" value="1"/>
</dbReference>
<dbReference type="InterPro" id="IPR024909">
    <property type="entry name" value="Cys-tRNA/MSH_ligase"/>
</dbReference>
<keyword evidence="8" id="KW-0547">Nucleotide-binding</keyword>
<evidence type="ECO:0000256" key="1">
    <source>
        <dbReference type="ARBA" id="ARBA00001947"/>
    </source>
</evidence>
<feature type="domain" description="tRNA synthetases class I catalytic" evidence="19">
    <location>
        <begin position="161"/>
        <end position="565"/>
    </location>
</feature>
<accession>A0A8D3CC46</accession>
<proteinExistence type="inferred from homology"/>
<keyword evidence="12" id="KW-0030">Aminoacyl-tRNA synthetase</keyword>
<dbReference type="HAMAP" id="MF_00041">
    <property type="entry name" value="Cys_tRNA_synth"/>
    <property type="match status" value="1"/>
</dbReference>
<evidence type="ECO:0000256" key="10">
    <source>
        <dbReference type="ARBA" id="ARBA00022840"/>
    </source>
</evidence>
<dbReference type="PRINTS" id="PR00983">
    <property type="entry name" value="TRNASYNTHCYS"/>
</dbReference>
<dbReference type="SUPFAM" id="SSF47616">
    <property type="entry name" value="GST C-terminal domain-like"/>
    <property type="match status" value="1"/>
</dbReference>
<dbReference type="FunFam" id="3.40.50.620:FF:000027">
    <property type="entry name" value="Cysteine--tRNA ligase, cytoplasmic"/>
    <property type="match status" value="1"/>
</dbReference>
<dbReference type="GO" id="GO:0006423">
    <property type="term" value="P:cysteinyl-tRNA aminoacylation"/>
    <property type="evidence" value="ECO:0007669"/>
    <property type="project" value="InterPro"/>
</dbReference>
<dbReference type="GO" id="GO:0005737">
    <property type="term" value="C:cytoplasm"/>
    <property type="evidence" value="ECO:0007669"/>
    <property type="project" value="UniProtKB-SubCell"/>
</dbReference>
<keyword evidence="9" id="KW-0862">Zinc</keyword>
<dbReference type="GO" id="GO:0046872">
    <property type="term" value="F:metal ion binding"/>
    <property type="evidence" value="ECO:0007669"/>
    <property type="project" value="UniProtKB-KW"/>
</dbReference>
<name>A0A8D3CC46_SCOMX</name>
<dbReference type="InterPro" id="IPR036282">
    <property type="entry name" value="Glutathione-S-Trfase_C_sf"/>
</dbReference>
<dbReference type="SUPFAM" id="SSF52374">
    <property type="entry name" value="Nucleotidylyl transferase"/>
    <property type="match status" value="1"/>
</dbReference>
<dbReference type="InterPro" id="IPR014729">
    <property type="entry name" value="Rossmann-like_a/b/a_fold"/>
</dbReference>
<dbReference type="GO" id="GO:0004817">
    <property type="term" value="F:cysteine-tRNA ligase activity"/>
    <property type="evidence" value="ECO:0007669"/>
    <property type="project" value="UniProtKB-EC"/>
</dbReference>
<evidence type="ECO:0000259" key="19">
    <source>
        <dbReference type="Pfam" id="PF01406"/>
    </source>
</evidence>
<evidence type="ECO:0000256" key="14">
    <source>
        <dbReference type="ARBA" id="ARBA00037196"/>
    </source>
</evidence>
<feature type="region of interest" description="Disordered" evidence="17">
    <location>
        <begin position="689"/>
        <end position="716"/>
    </location>
</feature>
<dbReference type="NCBIfam" id="TIGR00435">
    <property type="entry name" value="cysS"/>
    <property type="match status" value="1"/>
</dbReference>
<dbReference type="InterPro" id="IPR032678">
    <property type="entry name" value="tRNA-synt_1_cat_dom"/>
</dbReference>
<reference evidence="20" key="1">
    <citation type="submission" date="2023-05" db="EMBL/GenBank/DDBJ databases">
        <title>High-quality long-read genome of Scophthalmus maximus.</title>
        <authorList>
            <person name="Lien S."/>
            <person name="Martinez P."/>
        </authorList>
    </citation>
    <scope>NUCLEOTIDE SEQUENCE [LARGE SCALE GENOMIC DNA]</scope>
</reference>
<keyword evidence="6" id="KW-0436">Ligase</keyword>
<comment type="function">
    <text evidence="14">Catalyzes the ATP-dependent ligation of cysteine to tRNA(Cys).</text>
</comment>
<dbReference type="EC" id="6.1.1.16" evidence="4"/>
<evidence type="ECO:0000256" key="9">
    <source>
        <dbReference type="ARBA" id="ARBA00022833"/>
    </source>
</evidence>
<comment type="catalytic activity">
    <reaction evidence="16">
        <text>tRNA(Cys) + L-cysteine + ATP = L-cysteinyl-tRNA(Cys) + AMP + diphosphate</text>
        <dbReference type="Rhea" id="RHEA:17773"/>
        <dbReference type="Rhea" id="RHEA-COMP:9661"/>
        <dbReference type="Rhea" id="RHEA-COMP:9679"/>
        <dbReference type="ChEBI" id="CHEBI:30616"/>
        <dbReference type="ChEBI" id="CHEBI:33019"/>
        <dbReference type="ChEBI" id="CHEBI:35235"/>
        <dbReference type="ChEBI" id="CHEBI:78442"/>
        <dbReference type="ChEBI" id="CHEBI:78517"/>
        <dbReference type="ChEBI" id="CHEBI:456215"/>
        <dbReference type="EC" id="6.1.1.16"/>
    </reaction>
    <physiologicalReaction direction="left-to-right" evidence="16">
        <dbReference type="Rhea" id="RHEA:17774"/>
    </physiologicalReaction>
</comment>
<comment type="subcellular location">
    <subcellularLocation>
        <location evidence="2">Cytoplasm</location>
    </subcellularLocation>
</comment>
<reference evidence="20" key="2">
    <citation type="submission" date="2025-08" db="UniProtKB">
        <authorList>
            <consortium name="Ensembl"/>
        </authorList>
    </citation>
    <scope>IDENTIFICATION</scope>
</reference>
<evidence type="ECO:0000256" key="5">
    <source>
        <dbReference type="ARBA" id="ARBA00022490"/>
    </source>
</evidence>
<feature type="compositionally biased region" description="Basic and acidic residues" evidence="17">
    <location>
        <begin position="689"/>
        <end position="715"/>
    </location>
</feature>
<evidence type="ECO:0000256" key="8">
    <source>
        <dbReference type="ARBA" id="ARBA00022741"/>
    </source>
</evidence>
<dbReference type="PANTHER" id="PTHR10890:SF3">
    <property type="entry name" value="CYSTEINE--TRNA LIGASE, CYTOPLASMIC"/>
    <property type="match status" value="1"/>
</dbReference>
<evidence type="ECO:0000256" key="15">
    <source>
        <dbReference type="ARBA" id="ARBA00039362"/>
    </source>
</evidence>
<dbReference type="GeneTree" id="ENSGT00390000006347"/>
<feature type="signal peptide" evidence="18">
    <location>
        <begin position="1"/>
        <end position="19"/>
    </location>
</feature>
<organism evidence="20 21">
    <name type="scientific">Scophthalmus maximus</name>
    <name type="common">Turbot</name>
    <name type="synonym">Psetta maxima</name>
    <dbReference type="NCBI Taxonomy" id="52904"/>
    <lineage>
        <taxon>Eukaryota</taxon>
        <taxon>Metazoa</taxon>
        <taxon>Chordata</taxon>
        <taxon>Craniata</taxon>
        <taxon>Vertebrata</taxon>
        <taxon>Euteleostomi</taxon>
        <taxon>Actinopterygii</taxon>
        <taxon>Neopterygii</taxon>
        <taxon>Teleostei</taxon>
        <taxon>Neoteleostei</taxon>
        <taxon>Acanthomorphata</taxon>
        <taxon>Carangaria</taxon>
        <taxon>Pleuronectiformes</taxon>
        <taxon>Pleuronectoidei</taxon>
        <taxon>Scophthalmidae</taxon>
        <taxon>Scophthalmus</taxon>
    </lineage>
</organism>
<evidence type="ECO:0000256" key="17">
    <source>
        <dbReference type="SAM" id="MobiDB-lite"/>
    </source>
</evidence>
<evidence type="ECO:0000256" key="12">
    <source>
        <dbReference type="ARBA" id="ARBA00023146"/>
    </source>
</evidence>
<dbReference type="CDD" id="cd10310">
    <property type="entry name" value="GST_C_CysRS_N"/>
    <property type="match status" value="1"/>
</dbReference>
<evidence type="ECO:0000313" key="21">
    <source>
        <dbReference type="Proteomes" id="UP000694558"/>
    </source>
</evidence>
<sequence>MICVEHLLNVLVCPGGTGAAVVSVVSGCRGLVGNSSANVCPLVSAAFAFGFLLQINEEAGALAVALNDHLTSRSYLAGFSPSPADHRAFTLLCGPPDPQHVHALRWYRHIATPGGDNSVAPCRPSHYYDGRRVQPPWSPPAGTHVPRLQLYNSLTRAKEPFVPQNGNKVTWYSCGPTVYDASHMGHARSYISFDILRRILRDYFKYDVLYCMNVTDIDDKIIKRARQNHLLDQYKEKQPTAAQILQDVLSARGPFQAQLASTTDPDKKQMMERLDAAVGAALLPLQAAMQSGDAAASLLDSSRDLLSEWLDKRFGSEVTENSIFSLLPKFWEGEYHRDMEALNVLPPDVLTRVSDFVPEIVEFVKKIVSNGFGYESNGSVYFDTSRFDSSPQHSYGKLVPEAVGDQKALQEGEGDLSISADRLSEKKSQNDFALWKTSKPGEPSWDSPWGKGRPGWHIECSAMAGSVLGQSMDIHGGGFDLRFPHHDNELAQSEAFFDNDNWVRYFLHTGHLTIAGCKMSKSLKNFITIKDALAKNTARQLRLAFLMHSWKDTLDYSSNTMESAVQYEKFMNEFFLNVKDLLRAPTDITGQFEKWEAAEVELNTSFSDRKSAVHEALCDNVDTRAAMEEMRVLVNQSNSYIAGRKSAKLRPNRLLVESVAMYLTHMLKVSLPTVVKLVDKETLLKEREEKKKMEEEKKRKKEEAAKKKQEQEMAKLAKMKIPPCDLFRAETDKYSKFDETVNHTKNVFDAQNKWYDS</sequence>
<evidence type="ECO:0000256" key="13">
    <source>
        <dbReference type="ARBA" id="ARBA00031499"/>
    </source>
</evidence>
<evidence type="ECO:0000256" key="7">
    <source>
        <dbReference type="ARBA" id="ARBA00022723"/>
    </source>
</evidence>
<comment type="cofactor">
    <cofactor evidence="1">
        <name>Zn(2+)</name>
        <dbReference type="ChEBI" id="CHEBI:29105"/>
    </cofactor>
</comment>
<evidence type="ECO:0000256" key="3">
    <source>
        <dbReference type="ARBA" id="ARBA00011738"/>
    </source>
</evidence>
<dbReference type="AlphaFoldDB" id="A0A8D3CC46"/>
<dbReference type="Pfam" id="PF01406">
    <property type="entry name" value="tRNA-synt_1e"/>
    <property type="match status" value="1"/>
</dbReference>
<dbReference type="InterPro" id="IPR015803">
    <property type="entry name" value="Cys-tRNA-ligase"/>
</dbReference>
<evidence type="ECO:0000256" key="18">
    <source>
        <dbReference type="SAM" id="SignalP"/>
    </source>
</evidence>
<dbReference type="PANTHER" id="PTHR10890">
    <property type="entry name" value="CYSTEINYL-TRNA SYNTHETASE"/>
    <property type="match status" value="1"/>
</dbReference>
<keyword evidence="11" id="KW-0648">Protein biosynthesis</keyword>
<evidence type="ECO:0000256" key="4">
    <source>
        <dbReference type="ARBA" id="ARBA00012832"/>
    </source>
</evidence>
<evidence type="ECO:0000256" key="2">
    <source>
        <dbReference type="ARBA" id="ARBA00004496"/>
    </source>
</evidence>
<keyword evidence="7" id="KW-0479">Metal-binding</keyword>
<protein>
    <recommendedName>
        <fullName evidence="15">Cysteine--tRNA ligase, cytoplasmic</fullName>
        <ecNumber evidence="4">6.1.1.16</ecNumber>
    </recommendedName>
    <alternativeName>
        <fullName evidence="13">Cysteinyl-tRNA synthetase</fullName>
    </alternativeName>
</protein>
<evidence type="ECO:0000256" key="16">
    <source>
        <dbReference type="ARBA" id="ARBA00048159"/>
    </source>
</evidence>
<dbReference type="Ensembl" id="ENSSMAT00000074568.1">
    <property type="protein sequence ID" value="ENSSMAP00000044854.1"/>
    <property type="gene ID" value="ENSSMAG00000003803.2"/>
</dbReference>
<feature type="chain" id="PRO_5034897374" description="Cysteine--tRNA ligase, cytoplasmic" evidence="18">
    <location>
        <begin position="20"/>
        <end position="757"/>
    </location>
</feature>
<dbReference type="FunFam" id="3.40.50.620:FF:000228">
    <property type="entry name" value="Cysteinyl-tRNA synthetase"/>
    <property type="match status" value="1"/>
</dbReference>
<comment type="subunit">
    <text evidence="3">Homodimer.</text>
</comment>
<dbReference type="GO" id="GO:0005524">
    <property type="term" value="F:ATP binding"/>
    <property type="evidence" value="ECO:0007669"/>
    <property type="project" value="UniProtKB-KW"/>
</dbReference>
<dbReference type="Gene3D" id="3.40.50.620">
    <property type="entry name" value="HUPs"/>
    <property type="match status" value="1"/>
</dbReference>
<keyword evidence="10" id="KW-0067">ATP-binding</keyword>
<dbReference type="Proteomes" id="UP000694558">
    <property type="component" value="Chromosome 5"/>
</dbReference>
<evidence type="ECO:0000313" key="20">
    <source>
        <dbReference type="Ensembl" id="ENSSMAP00000044854.1"/>
    </source>
</evidence>
<keyword evidence="18" id="KW-0732">Signal</keyword>
<keyword evidence="5" id="KW-0963">Cytoplasm</keyword>